<name>A0A369B036_9FIRM</name>
<dbReference type="PANTHER" id="PTHR39555">
    <property type="entry name" value="FIMBRIAL ASSEMBLY PROTEIN PILO-LIKE PROTEIN-RELATED"/>
    <property type="match status" value="1"/>
</dbReference>
<dbReference type="InterPro" id="IPR007445">
    <property type="entry name" value="PilO"/>
</dbReference>
<keyword evidence="1" id="KW-1133">Transmembrane helix</keyword>
<keyword evidence="1" id="KW-0472">Membrane</keyword>
<dbReference type="Gene3D" id="3.30.70.60">
    <property type="match status" value="1"/>
</dbReference>
<proteinExistence type="predicted"/>
<dbReference type="PANTHER" id="PTHR39555:SF1">
    <property type="entry name" value="TYPE IV PILUS INNER MEMBRANE COMPONENT PILO"/>
    <property type="match status" value="1"/>
</dbReference>
<comment type="caution">
    <text evidence="2">The sequence shown here is derived from an EMBL/GenBank/DDBJ whole genome shotgun (WGS) entry which is preliminary data.</text>
</comment>
<sequence>MRSKESSGSIILPVAILAVVVVFMGLVIYNQLKHHNALNEMINAQAAQIDGNRTQIENLTAIKSSQSELQRKAEFVEGLLPEGPEENDIIERIERMASRANVRLQKITFDQRVPKTGYTEMPLKLFFTGGYAGMQTLLEDLNTAKRLFTVGEVSVNAGTDSSALAIEISAKAFFISK</sequence>
<gene>
    <name evidence="2" type="ORF">DFR58_11625</name>
</gene>
<dbReference type="RefSeq" id="WP_114298435.1">
    <property type="nucleotide sequence ID" value="NZ_QPJT01000016.1"/>
</dbReference>
<dbReference type="GO" id="GO:0043107">
    <property type="term" value="P:type IV pilus-dependent motility"/>
    <property type="evidence" value="ECO:0007669"/>
    <property type="project" value="InterPro"/>
</dbReference>
<organism evidence="2 3">
    <name type="scientific">Anaerobacterium chartisolvens</name>
    <dbReference type="NCBI Taxonomy" id="1297424"/>
    <lineage>
        <taxon>Bacteria</taxon>
        <taxon>Bacillati</taxon>
        <taxon>Bacillota</taxon>
        <taxon>Clostridia</taxon>
        <taxon>Eubacteriales</taxon>
        <taxon>Oscillospiraceae</taxon>
        <taxon>Anaerobacterium</taxon>
    </lineage>
</organism>
<keyword evidence="3" id="KW-1185">Reference proteome</keyword>
<evidence type="ECO:0000256" key="1">
    <source>
        <dbReference type="SAM" id="Phobius"/>
    </source>
</evidence>
<evidence type="ECO:0000313" key="2">
    <source>
        <dbReference type="EMBL" id="RCX13796.1"/>
    </source>
</evidence>
<dbReference type="InterPro" id="IPR014717">
    <property type="entry name" value="Transl_elong_EF1B/ribsomal_bS6"/>
</dbReference>
<dbReference type="Proteomes" id="UP000253034">
    <property type="component" value="Unassembled WGS sequence"/>
</dbReference>
<dbReference type="AlphaFoldDB" id="A0A369B036"/>
<keyword evidence="1" id="KW-0812">Transmembrane</keyword>
<accession>A0A369B036</accession>
<protein>
    <submittedName>
        <fullName evidence="2">Type IV pilus assembly protein PilO</fullName>
    </submittedName>
</protein>
<evidence type="ECO:0000313" key="3">
    <source>
        <dbReference type="Proteomes" id="UP000253034"/>
    </source>
</evidence>
<dbReference type="GO" id="GO:0043683">
    <property type="term" value="P:type IV pilus assembly"/>
    <property type="evidence" value="ECO:0007669"/>
    <property type="project" value="InterPro"/>
</dbReference>
<dbReference type="OrthoDB" id="1807571at2"/>
<reference evidence="2 3" key="1">
    <citation type="submission" date="2018-07" db="EMBL/GenBank/DDBJ databases">
        <title>Genomic Encyclopedia of Type Strains, Phase IV (KMG-IV): sequencing the most valuable type-strain genomes for metagenomic binning, comparative biology and taxonomic classification.</title>
        <authorList>
            <person name="Goeker M."/>
        </authorList>
    </citation>
    <scope>NUCLEOTIDE SEQUENCE [LARGE SCALE GENOMIC DNA]</scope>
    <source>
        <strain evidence="2 3">DSM 27016</strain>
    </source>
</reference>
<feature type="transmembrane region" description="Helical" evidence="1">
    <location>
        <begin position="6"/>
        <end position="29"/>
    </location>
</feature>
<dbReference type="Pfam" id="PF04350">
    <property type="entry name" value="PilO"/>
    <property type="match status" value="1"/>
</dbReference>
<dbReference type="EMBL" id="QPJT01000016">
    <property type="protein sequence ID" value="RCX13796.1"/>
    <property type="molecule type" value="Genomic_DNA"/>
</dbReference>